<dbReference type="EMBL" id="KB103369">
    <property type="protein sequence ID" value="ELK34082.1"/>
    <property type="molecule type" value="Genomic_DNA"/>
</dbReference>
<accession>L5M6Y1</accession>
<evidence type="ECO:0000256" key="2">
    <source>
        <dbReference type="SAM" id="Phobius"/>
    </source>
</evidence>
<feature type="region of interest" description="Disordered" evidence="1">
    <location>
        <begin position="225"/>
        <end position="245"/>
    </location>
</feature>
<organism evidence="4 5">
    <name type="scientific">Myotis davidii</name>
    <name type="common">David's myotis</name>
    <dbReference type="NCBI Taxonomy" id="225400"/>
    <lineage>
        <taxon>Eukaryota</taxon>
        <taxon>Metazoa</taxon>
        <taxon>Chordata</taxon>
        <taxon>Craniata</taxon>
        <taxon>Vertebrata</taxon>
        <taxon>Euteleostomi</taxon>
        <taxon>Mammalia</taxon>
        <taxon>Eutheria</taxon>
        <taxon>Laurasiatheria</taxon>
        <taxon>Chiroptera</taxon>
        <taxon>Yangochiroptera</taxon>
        <taxon>Vespertilionidae</taxon>
        <taxon>Myotis</taxon>
    </lineage>
</organism>
<dbReference type="PANTHER" id="PTHR17573:SF0">
    <property type="entry name" value="UROPLAKIN-2"/>
    <property type="match status" value="1"/>
</dbReference>
<feature type="signal peptide" evidence="3">
    <location>
        <begin position="1"/>
        <end position="26"/>
    </location>
</feature>
<dbReference type="InterPro" id="IPR009952">
    <property type="entry name" value="Uroplakin-2"/>
</dbReference>
<dbReference type="CDD" id="cd09967">
    <property type="entry name" value="UP_II"/>
    <property type="match status" value="1"/>
</dbReference>
<evidence type="ECO:0000256" key="3">
    <source>
        <dbReference type="SAM" id="SignalP"/>
    </source>
</evidence>
<dbReference type="PANTHER" id="PTHR17573">
    <property type="entry name" value="UROPLAKIN II"/>
    <property type="match status" value="1"/>
</dbReference>
<keyword evidence="3" id="KW-0732">Signal</keyword>
<evidence type="ECO:0000256" key="1">
    <source>
        <dbReference type="SAM" id="MobiDB-lite"/>
    </source>
</evidence>
<keyword evidence="2" id="KW-1133">Transmembrane helix</keyword>
<dbReference type="Proteomes" id="UP000010556">
    <property type="component" value="Unassembled WGS sequence"/>
</dbReference>
<evidence type="ECO:0000313" key="4">
    <source>
        <dbReference type="EMBL" id="ELK34082.1"/>
    </source>
</evidence>
<dbReference type="GO" id="GO:0016324">
    <property type="term" value="C:apical plasma membrane"/>
    <property type="evidence" value="ECO:0007669"/>
    <property type="project" value="TreeGrafter"/>
</dbReference>
<protein>
    <submittedName>
        <fullName evidence="4">Uroplakin-2</fullName>
    </submittedName>
</protein>
<feature type="transmembrane region" description="Helical" evidence="2">
    <location>
        <begin position="185"/>
        <end position="208"/>
    </location>
</feature>
<gene>
    <name evidence="4" type="ORF">MDA_GLEAN10008968</name>
</gene>
<sequence length="264" mass="27483">MASLLPSRTLPLTLALMVVLAPGAAGLCHLGGGGLGLDRGGAPPAPPRAFQTQKEGLICLSGLLSPALAESLLVALPPCHLTGGNATLMVRRANDSTVVTSSFVVPPCRGRRELVSVVDSGAGFTVTRLRAYQVTNLAPGTKYHVSYRVQKGTATESSREVPMSTLPRRKGASIGLGMARTGGMVVITVLLSVAMFLLVVGFIVALALGARNSLRSADAHSALEEGDQIASNSSPPYSSADGRSPWSLNRGIFSKRLRFARHSS</sequence>
<dbReference type="AlphaFoldDB" id="L5M6Y1"/>
<keyword evidence="5" id="KW-1185">Reference proteome</keyword>
<dbReference type="GO" id="GO:0030855">
    <property type="term" value="P:epithelial cell differentiation"/>
    <property type="evidence" value="ECO:0007669"/>
    <property type="project" value="TreeGrafter"/>
</dbReference>
<keyword evidence="2" id="KW-0812">Transmembrane</keyword>
<proteinExistence type="predicted"/>
<feature type="chain" id="PRO_5003970934" evidence="3">
    <location>
        <begin position="27"/>
        <end position="264"/>
    </location>
</feature>
<evidence type="ECO:0000313" key="5">
    <source>
        <dbReference type="Proteomes" id="UP000010556"/>
    </source>
</evidence>
<reference evidence="5" key="1">
    <citation type="journal article" date="2013" name="Science">
        <title>Comparative analysis of bat genomes provides insight into the evolution of flight and immunity.</title>
        <authorList>
            <person name="Zhang G."/>
            <person name="Cowled C."/>
            <person name="Shi Z."/>
            <person name="Huang Z."/>
            <person name="Bishop-Lilly K.A."/>
            <person name="Fang X."/>
            <person name="Wynne J.W."/>
            <person name="Xiong Z."/>
            <person name="Baker M.L."/>
            <person name="Zhao W."/>
            <person name="Tachedjian M."/>
            <person name="Zhu Y."/>
            <person name="Zhou P."/>
            <person name="Jiang X."/>
            <person name="Ng J."/>
            <person name="Yang L."/>
            <person name="Wu L."/>
            <person name="Xiao J."/>
            <person name="Feng Y."/>
            <person name="Chen Y."/>
            <person name="Sun X."/>
            <person name="Zhang Y."/>
            <person name="Marsh G.A."/>
            <person name="Crameri G."/>
            <person name="Broder C.C."/>
            <person name="Frey K.G."/>
            <person name="Wang L.F."/>
            <person name="Wang J."/>
        </authorList>
    </citation>
    <scope>NUCLEOTIDE SEQUENCE [LARGE SCALE GENOMIC DNA]</scope>
</reference>
<keyword evidence="2" id="KW-0472">Membrane</keyword>
<dbReference type="Pfam" id="PF07353">
    <property type="entry name" value="Uroplakin_II"/>
    <property type="match status" value="1"/>
</dbReference>
<name>L5M6Y1_MYODS</name>